<organism evidence="2 3">
    <name type="scientific">Acaulospora morrowiae</name>
    <dbReference type="NCBI Taxonomy" id="94023"/>
    <lineage>
        <taxon>Eukaryota</taxon>
        <taxon>Fungi</taxon>
        <taxon>Fungi incertae sedis</taxon>
        <taxon>Mucoromycota</taxon>
        <taxon>Glomeromycotina</taxon>
        <taxon>Glomeromycetes</taxon>
        <taxon>Diversisporales</taxon>
        <taxon>Acaulosporaceae</taxon>
        <taxon>Acaulospora</taxon>
    </lineage>
</organism>
<protein>
    <submittedName>
        <fullName evidence="2">13602_t:CDS:1</fullName>
    </submittedName>
</protein>
<dbReference type="EMBL" id="CAJVPV010000588">
    <property type="protein sequence ID" value="CAG8464213.1"/>
    <property type="molecule type" value="Genomic_DNA"/>
</dbReference>
<feature type="region of interest" description="Disordered" evidence="1">
    <location>
        <begin position="279"/>
        <end position="354"/>
    </location>
</feature>
<evidence type="ECO:0000313" key="2">
    <source>
        <dbReference type="EMBL" id="CAG8464213.1"/>
    </source>
</evidence>
<feature type="region of interest" description="Disordered" evidence="1">
    <location>
        <begin position="118"/>
        <end position="190"/>
    </location>
</feature>
<feature type="region of interest" description="Disordered" evidence="1">
    <location>
        <begin position="213"/>
        <end position="232"/>
    </location>
</feature>
<gene>
    <name evidence="2" type="ORF">AMORRO_LOCUS1548</name>
</gene>
<comment type="caution">
    <text evidence="2">The sequence shown here is derived from an EMBL/GenBank/DDBJ whole genome shotgun (WGS) entry which is preliminary data.</text>
</comment>
<accession>A0A9N8VXY6</accession>
<feature type="compositionally biased region" description="Polar residues" evidence="1">
    <location>
        <begin position="119"/>
        <end position="151"/>
    </location>
</feature>
<dbReference type="Proteomes" id="UP000789342">
    <property type="component" value="Unassembled WGS sequence"/>
</dbReference>
<proteinExistence type="predicted"/>
<evidence type="ECO:0000256" key="1">
    <source>
        <dbReference type="SAM" id="MobiDB-lite"/>
    </source>
</evidence>
<name>A0A9N8VXY6_9GLOM</name>
<dbReference type="AlphaFoldDB" id="A0A9N8VXY6"/>
<feature type="compositionally biased region" description="Polar residues" evidence="1">
    <location>
        <begin position="334"/>
        <end position="351"/>
    </location>
</feature>
<keyword evidence="3" id="KW-1185">Reference proteome</keyword>
<reference evidence="2" key="1">
    <citation type="submission" date="2021-06" db="EMBL/GenBank/DDBJ databases">
        <authorList>
            <person name="Kallberg Y."/>
            <person name="Tangrot J."/>
            <person name="Rosling A."/>
        </authorList>
    </citation>
    <scope>NUCLEOTIDE SEQUENCE</scope>
    <source>
        <strain evidence="2">CL551</strain>
    </source>
</reference>
<feature type="region of interest" description="Disordered" evidence="1">
    <location>
        <begin position="1"/>
        <end position="24"/>
    </location>
</feature>
<evidence type="ECO:0000313" key="3">
    <source>
        <dbReference type="Proteomes" id="UP000789342"/>
    </source>
</evidence>
<feature type="compositionally biased region" description="Polar residues" evidence="1">
    <location>
        <begin position="1"/>
        <end position="16"/>
    </location>
</feature>
<sequence>MVSISTGPSIHCNNSDTTTTTTTMPSQLLSQNSIDDINVSMDSMSNVKLHQHRTFRRQLIHTSHDQRQQQQRHHIHSECVNGTMMMQPSVTNHRHLVSSLPRRKSSVLDISSLLCELPESSQEDGSYSSLDDVSTTASQPGDTESLGSPSSFHRGREDSSTPATSPPLSPNNGNRGSNSENINNNSSRNSINIPAATSARLAINHDLERQNASESSWKKVRQNHDHSSVRPVILPPIRSFTSLPDLRSELSNNDHGNLDSRKSSLEQFAAISEVYRSSSPSVSHAEITSRLQQQSTSPPHPHPHESSSVTHPPGSPLTSVQFQHQHPLVRRSSFDVTQTRYTPYTPSTLNPYPQRVLPLDQRRHSDLSGFGAPCNSGQAISDHAYNAGNGSSLDHIRPSTTAIPVRIPFPTLRAA</sequence>
<feature type="compositionally biased region" description="Low complexity" evidence="1">
    <location>
        <begin position="170"/>
        <end position="190"/>
    </location>
</feature>